<dbReference type="EMBL" id="CP044222">
    <property type="protein sequence ID" value="QEW06819.1"/>
    <property type="molecule type" value="Genomic_DNA"/>
</dbReference>
<gene>
    <name evidence="2" type="ORF">F5I99_10065</name>
</gene>
<organism evidence="2 3">
    <name type="scientific">Nitrincola iocasae</name>
    <dbReference type="NCBI Taxonomy" id="2614693"/>
    <lineage>
        <taxon>Bacteria</taxon>
        <taxon>Pseudomonadati</taxon>
        <taxon>Pseudomonadota</taxon>
        <taxon>Gammaproteobacteria</taxon>
        <taxon>Oceanospirillales</taxon>
        <taxon>Oceanospirillaceae</taxon>
        <taxon>Nitrincola</taxon>
    </lineage>
</organism>
<protein>
    <submittedName>
        <fullName evidence="2">DUF3617 family protein</fullName>
    </submittedName>
</protein>
<dbReference type="InterPro" id="IPR022061">
    <property type="entry name" value="DUF3617"/>
</dbReference>
<keyword evidence="3" id="KW-1185">Reference proteome</keyword>
<sequence>MRFRPLIPAILAGLCIISASASAETPNLTPGLWTHTNIMSIDGPIQIPGQTETQQECITQGDIDQGADLLEAPQSCSVTRMDISRDNMHYAMTCEEQGMTYTMEGQMTFMGDRMEGKMTGEMNSPMGTMNMKVDTKAERTGEC</sequence>
<dbReference type="AlphaFoldDB" id="A0A5J6LDU3"/>
<proteinExistence type="predicted"/>
<dbReference type="Pfam" id="PF12276">
    <property type="entry name" value="DUF3617"/>
    <property type="match status" value="1"/>
</dbReference>
<feature type="signal peptide" evidence="1">
    <location>
        <begin position="1"/>
        <end position="23"/>
    </location>
</feature>
<evidence type="ECO:0000256" key="1">
    <source>
        <dbReference type="SAM" id="SignalP"/>
    </source>
</evidence>
<evidence type="ECO:0000313" key="2">
    <source>
        <dbReference type="EMBL" id="QEW06819.1"/>
    </source>
</evidence>
<feature type="chain" id="PRO_5023867684" evidence="1">
    <location>
        <begin position="24"/>
        <end position="143"/>
    </location>
</feature>
<dbReference type="RefSeq" id="WP_151055629.1">
    <property type="nucleotide sequence ID" value="NZ_CP044222.1"/>
</dbReference>
<accession>A0A5J6LDU3</accession>
<reference evidence="2 3" key="1">
    <citation type="submission" date="2019-09" db="EMBL/GenBank/DDBJ databases">
        <title>Nitrincola iocasae sp. nov., a bacterium isolated from the sediment collected at a cold seep field in South China Sea.</title>
        <authorList>
            <person name="Zhang H."/>
            <person name="Wang H."/>
            <person name="Li C."/>
        </authorList>
    </citation>
    <scope>NUCLEOTIDE SEQUENCE [LARGE SCALE GENOMIC DNA]</scope>
    <source>
        <strain evidence="2 3">KXZD1103</strain>
    </source>
</reference>
<dbReference type="KEGG" id="nik:F5I99_10065"/>
<keyword evidence="1" id="KW-0732">Signal</keyword>
<name>A0A5J6LDU3_9GAMM</name>
<evidence type="ECO:0000313" key="3">
    <source>
        <dbReference type="Proteomes" id="UP000325606"/>
    </source>
</evidence>
<dbReference type="Proteomes" id="UP000325606">
    <property type="component" value="Chromosome"/>
</dbReference>